<evidence type="ECO:0008006" key="4">
    <source>
        <dbReference type="Google" id="ProtNLM"/>
    </source>
</evidence>
<keyword evidence="1" id="KW-0812">Transmembrane</keyword>
<proteinExistence type="predicted"/>
<gene>
    <name evidence="2" type="ORF">EJP67_02335</name>
</gene>
<evidence type="ECO:0000313" key="3">
    <source>
        <dbReference type="Proteomes" id="UP000281118"/>
    </source>
</evidence>
<dbReference type="RefSeq" id="WP_126019013.1">
    <property type="nucleotide sequence ID" value="NZ_RXFT01000001.1"/>
</dbReference>
<sequence>MTQETQGSSGYSPEAWALHWDIMVSALYHQKRERFLDGIDRFAQCVGVLGGAAAFSQILGNVRFGWIPAGIVAIVSSLTLCYGPGAKARKHSELARDFKRLHADITLAGKLIPGDTLNKFKAAYLHLEAQEPAALRCLVRQCENELSEAFGHHGDIKLLSFWDRLWMNVVDLDPSRKGKKKAVAAKTEEVAG</sequence>
<accession>A0A433MDQ8</accession>
<keyword evidence="1" id="KW-0472">Membrane</keyword>
<dbReference type="AlphaFoldDB" id="A0A433MDQ8"/>
<name>A0A433MDQ8_9BURK</name>
<dbReference type="OrthoDB" id="8908242at2"/>
<protein>
    <recommendedName>
        <fullName evidence="4">SLATT domain-containing protein</fullName>
    </recommendedName>
</protein>
<organism evidence="2 3">
    <name type="scientific">Variovorax guangxiensis</name>
    <dbReference type="NCBI Taxonomy" id="1775474"/>
    <lineage>
        <taxon>Bacteria</taxon>
        <taxon>Pseudomonadati</taxon>
        <taxon>Pseudomonadota</taxon>
        <taxon>Betaproteobacteria</taxon>
        <taxon>Burkholderiales</taxon>
        <taxon>Comamonadaceae</taxon>
        <taxon>Variovorax</taxon>
    </lineage>
</organism>
<evidence type="ECO:0000256" key="1">
    <source>
        <dbReference type="SAM" id="Phobius"/>
    </source>
</evidence>
<feature type="transmembrane region" description="Helical" evidence="1">
    <location>
        <begin position="65"/>
        <end position="83"/>
    </location>
</feature>
<dbReference type="Proteomes" id="UP000281118">
    <property type="component" value="Unassembled WGS sequence"/>
</dbReference>
<dbReference type="EMBL" id="RXFT01000001">
    <property type="protein sequence ID" value="RUR65892.1"/>
    <property type="molecule type" value="Genomic_DNA"/>
</dbReference>
<evidence type="ECO:0000313" key="2">
    <source>
        <dbReference type="EMBL" id="RUR65892.1"/>
    </source>
</evidence>
<comment type="caution">
    <text evidence="2">The sequence shown here is derived from an EMBL/GenBank/DDBJ whole genome shotgun (WGS) entry which is preliminary data.</text>
</comment>
<reference evidence="2 3" key="1">
    <citation type="submission" date="2018-12" db="EMBL/GenBank/DDBJ databases">
        <title>The genome sequences of Variovorax guangxiensis DSM 27352.</title>
        <authorList>
            <person name="Gao J."/>
            <person name="Sun J."/>
        </authorList>
    </citation>
    <scope>NUCLEOTIDE SEQUENCE [LARGE SCALE GENOMIC DNA]</scope>
    <source>
        <strain evidence="2 3">DSM 27352</strain>
    </source>
</reference>
<keyword evidence="1" id="KW-1133">Transmembrane helix</keyword>